<dbReference type="EMBL" id="PRDK01000008">
    <property type="protein sequence ID" value="MBE8714795.1"/>
    <property type="molecule type" value="Genomic_DNA"/>
</dbReference>
<comment type="caution">
    <text evidence="1">The sequence shown here is derived from an EMBL/GenBank/DDBJ whole genome shotgun (WGS) entry which is preliminary data.</text>
</comment>
<evidence type="ECO:0000313" key="2">
    <source>
        <dbReference type="Proteomes" id="UP000616201"/>
    </source>
</evidence>
<dbReference type="RefSeq" id="WP_196936657.1">
    <property type="nucleotide sequence ID" value="NZ_MU158698.1"/>
</dbReference>
<evidence type="ECO:0000313" key="1">
    <source>
        <dbReference type="EMBL" id="MBE8714795.1"/>
    </source>
</evidence>
<organism evidence="1 2">
    <name type="scientific">Sphingobacterium hungaricum</name>
    <dbReference type="NCBI Taxonomy" id="2082723"/>
    <lineage>
        <taxon>Bacteria</taxon>
        <taxon>Pseudomonadati</taxon>
        <taxon>Bacteroidota</taxon>
        <taxon>Sphingobacteriia</taxon>
        <taxon>Sphingobacteriales</taxon>
        <taxon>Sphingobacteriaceae</taxon>
        <taxon>Sphingobacterium</taxon>
    </lineage>
</organism>
<accession>A0A928YS27</accession>
<keyword evidence="2" id="KW-1185">Reference proteome</keyword>
<reference evidence="1" key="1">
    <citation type="submission" date="2018-02" db="EMBL/GenBank/DDBJ databases">
        <authorList>
            <person name="Vasarhelyi B.M."/>
            <person name="Deshmukh S."/>
            <person name="Balint B."/>
            <person name="Kukolya J."/>
        </authorList>
    </citation>
    <scope>NUCLEOTIDE SEQUENCE</scope>
    <source>
        <strain evidence="1">KB22</strain>
    </source>
</reference>
<dbReference type="Proteomes" id="UP000616201">
    <property type="component" value="Unassembled WGS sequence"/>
</dbReference>
<dbReference type="AlphaFoldDB" id="A0A928YS27"/>
<protein>
    <submittedName>
        <fullName evidence="1">Uncharacterized protein</fullName>
    </submittedName>
</protein>
<proteinExistence type="predicted"/>
<name>A0A928YS27_9SPHI</name>
<gene>
    <name evidence="1" type="ORF">C4F49_14005</name>
</gene>
<sequence length="283" mass="32008">MASNDVINQQLKDLTQEFCPNLHDILQDDQKFWAQLTNKFEAKLNNATPLIEAYGKIKTENSIPILMGRAKLGESICISFLKYVDTEVKFLFDSLLPELKQKGKNLFKRLFLEFDLVEMQDINPTYLNGISEILTANTLIRSGDYQITDIESPLSNGKTADFELVNETGKKSYVEVYNKHLKAKIPSLEQLTIIVDQAIIAKLDSKTNGLSAEEKADLFLTITLWPETEVQEYVETYSESFSLQKLNVLAPTILTQYDSNGVKSFGFGFVKNLELDGSNDKQP</sequence>